<dbReference type="SUPFAM" id="SSF52058">
    <property type="entry name" value="L domain-like"/>
    <property type="match status" value="1"/>
</dbReference>
<dbReference type="EMBL" id="QGGY01000001">
    <property type="protein sequence ID" value="PWJ78870.1"/>
    <property type="molecule type" value="Genomic_DNA"/>
</dbReference>
<dbReference type="PANTHER" id="PTHR45661">
    <property type="entry name" value="SURFACE ANTIGEN"/>
    <property type="match status" value="1"/>
</dbReference>
<protein>
    <submittedName>
        <fullName evidence="1">Leucine rich repeat (LRR) protein</fullName>
    </submittedName>
</protein>
<sequence length="358" mass="40256">MPLIPAKCTNCGAELEVDSSKDAAICPYCNSAYVVEKAINNYNITNNIENSVVNIYSNSAQVKSDFEIEGHTLKAYIGESEIVDNIPSHITAIGDEAFYGNKKIKKVIIPDSVMRIGAFAFCQCSNLKEIVIPDSVKVIGSFNGSGLEHITLPSNLGVIGEYMFYYCPNLKSIIIPNGVEEIGLAAFGKCTSLEEITIPGSVTKINDAVFLDCCNIKKVLFENWYNIEEMGEDIFRRCPTIPEIVPSNIMMKYHDNFYPPTAETSKPDESKKGCYIATCIYGSYDCPEVWTLRRFRDNILDKNLFGRLFIKTYYLISPKLVKYLGDYSLFKIVWRKSLDSLLQLLRKSGIEDTPYKDL</sequence>
<gene>
    <name evidence="1" type="ORF">C7383_101240</name>
</gene>
<dbReference type="NCBIfam" id="NF041770">
    <property type="entry name" value="CFI_box_CTERM"/>
    <property type="match status" value="1"/>
</dbReference>
<dbReference type="AlphaFoldDB" id="A0AB73T9V1"/>
<reference evidence="1 2" key="1">
    <citation type="submission" date="2018-05" db="EMBL/GenBank/DDBJ databases">
        <authorList>
            <person name="Goeker M."/>
            <person name="Huntemann M."/>
            <person name="Clum A."/>
            <person name="Pillay M."/>
            <person name="Palaniappan K."/>
            <person name="Varghese N."/>
            <person name="Mikhailova N."/>
            <person name="Stamatis D."/>
            <person name="Reddy T."/>
            <person name="Daum C."/>
            <person name="Shapiro N."/>
            <person name="Ivanova N."/>
            <person name="Kyrpides N."/>
            <person name="Woyke T."/>
        </authorList>
    </citation>
    <scope>NUCLEOTIDE SEQUENCE [LARGE SCALE GENOMIC DNA]</scope>
    <source>
        <strain evidence="1 2">DSM 26524</strain>
    </source>
</reference>
<dbReference type="Gene3D" id="3.80.10.10">
    <property type="entry name" value="Ribonuclease Inhibitor"/>
    <property type="match status" value="1"/>
</dbReference>
<proteinExistence type="predicted"/>
<accession>A0AB73T9V1</accession>
<dbReference type="Pfam" id="PF13306">
    <property type="entry name" value="LRR_5"/>
    <property type="match status" value="1"/>
</dbReference>
<dbReference type="InterPro" id="IPR053139">
    <property type="entry name" value="Surface_bspA-like"/>
</dbReference>
<dbReference type="PANTHER" id="PTHR45661:SF3">
    <property type="entry name" value="IG-LIKE DOMAIN-CONTAINING PROTEIN"/>
    <property type="match status" value="1"/>
</dbReference>
<evidence type="ECO:0000313" key="2">
    <source>
        <dbReference type="Proteomes" id="UP000245412"/>
    </source>
</evidence>
<name>A0AB73T9V1_9FIRM</name>
<organism evidence="1 2">
    <name type="scientific">Murimonas intestini</name>
    <dbReference type="NCBI Taxonomy" id="1337051"/>
    <lineage>
        <taxon>Bacteria</taxon>
        <taxon>Bacillati</taxon>
        <taxon>Bacillota</taxon>
        <taxon>Clostridia</taxon>
        <taxon>Lachnospirales</taxon>
        <taxon>Lachnospiraceae</taxon>
        <taxon>Murimonas</taxon>
    </lineage>
</organism>
<evidence type="ECO:0000313" key="1">
    <source>
        <dbReference type="EMBL" id="PWJ78870.1"/>
    </source>
</evidence>
<dbReference type="RefSeq" id="WP_109624314.1">
    <property type="nucleotide sequence ID" value="NZ_CABJAT010000001.1"/>
</dbReference>
<dbReference type="Gene3D" id="2.20.28.30">
    <property type="entry name" value="RNA polymerase ii, chain L"/>
    <property type="match status" value="1"/>
</dbReference>
<dbReference type="InterPro" id="IPR049886">
    <property type="entry name" value="CFI_box_CTERM_dom"/>
</dbReference>
<dbReference type="InterPro" id="IPR026906">
    <property type="entry name" value="LRR_5"/>
</dbReference>
<comment type="caution">
    <text evidence="1">The sequence shown here is derived from an EMBL/GenBank/DDBJ whole genome shotgun (WGS) entry which is preliminary data.</text>
</comment>
<dbReference type="Proteomes" id="UP000245412">
    <property type="component" value="Unassembled WGS sequence"/>
</dbReference>
<dbReference type="InterPro" id="IPR032675">
    <property type="entry name" value="LRR_dom_sf"/>
</dbReference>
<keyword evidence="2" id="KW-1185">Reference proteome</keyword>